<accession>A0ACC3BJ95</accession>
<protein>
    <submittedName>
        <fullName evidence="1">Uncharacterized protein</fullName>
    </submittedName>
</protein>
<proteinExistence type="predicted"/>
<sequence length="103" mass="11071">MVPAAVDVTTILFPLTTLLPLTILFLMFFLLPLRALPQPVATSNLPPILFQLDSSESALGHSKSAEQCIFIARQGGSEKQLPSQHNRCVFTCFSPTLASGGSL</sequence>
<gene>
    <name evidence="1" type="ORF">I4F81_000643</name>
</gene>
<organism evidence="1 2">
    <name type="scientific">Pyropia yezoensis</name>
    <name type="common">Susabi-nori</name>
    <name type="synonym">Porphyra yezoensis</name>
    <dbReference type="NCBI Taxonomy" id="2788"/>
    <lineage>
        <taxon>Eukaryota</taxon>
        <taxon>Rhodophyta</taxon>
        <taxon>Bangiophyceae</taxon>
        <taxon>Bangiales</taxon>
        <taxon>Bangiaceae</taxon>
        <taxon>Pyropia</taxon>
    </lineage>
</organism>
<reference evidence="1" key="1">
    <citation type="submission" date="2019-11" db="EMBL/GenBank/DDBJ databases">
        <title>Nori genome reveals adaptations in red seaweeds to the harsh intertidal environment.</title>
        <authorList>
            <person name="Wang D."/>
            <person name="Mao Y."/>
        </authorList>
    </citation>
    <scope>NUCLEOTIDE SEQUENCE</scope>
    <source>
        <tissue evidence="1">Gametophyte</tissue>
    </source>
</reference>
<keyword evidence="2" id="KW-1185">Reference proteome</keyword>
<dbReference type="Proteomes" id="UP000798662">
    <property type="component" value="Chromosome 1"/>
</dbReference>
<name>A0ACC3BJ95_PYRYE</name>
<dbReference type="EMBL" id="CM020618">
    <property type="protein sequence ID" value="KAK1858029.1"/>
    <property type="molecule type" value="Genomic_DNA"/>
</dbReference>
<comment type="caution">
    <text evidence="1">The sequence shown here is derived from an EMBL/GenBank/DDBJ whole genome shotgun (WGS) entry which is preliminary data.</text>
</comment>
<evidence type="ECO:0000313" key="2">
    <source>
        <dbReference type="Proteomes" id="UP000798662"/>
    </source>
</evidence>
<evidence type="ECO:0000313" key="1">
    <source>
        <dbReference type="EMBL" id="KAK1858029.1"/>
    </source>
</evidence>